<keyword evidence="1" id="KW-1133">Transmembrane helix</keyword>
<keyword evidence="1" id="KW-0812">Transmembrane</keyword>
<comment type="caution">
    <text evidence="2">The sequence shown here is derived from an EMBL/GenBank/DDBJ whole genome shotgun (WGS) entry which is preliminary data.</text>
</comment>
<dbReference type="EMBL" id="JACCFL010000001">
    <property type="protein sequence ID" value="NYJ23553.1"/>
    <property type="molecule type" value="Genomic_DNA"/>
</dbReference>
<evidence type="ECO:0000256" key="1">
    <source>
        <dbReference type="SAM" id="Phobius"/>
    </source>
</evidence>
<protein>
    <submittedName>
        <fullName evidence="2">Uncharacterized protein</fullName>
    </submittedName>
</protein>
<dbReference type="AlphaFoldDB" id="A0A853CUG3"/>
<dbReference type="Proteomes" id="UP000578352">
    <property type="component" value="Unassembled WGS sequence"/>
</dbReference>
<sequence length="88" mass="8966">MGAAAIGVVAVLYPTIHALARRLILLATGSVSAIASAQWLVSTGLTIRAGDPHQAVLGAWILVPFAAFAYGVVPLLLAPPPRPARTSA</sequence>
<gene>
    <name evidence="2" type="ORF">HNR13_001840</name>
</gene>
<name>A0A853CUG3_9MICO</name>
<evidence type="ECO:0000313" key="2">
    <source>
        <dbReference type="EMBL" id="NYJ23553.1"/>
    </source>
</evidence>
<feature type="transmembrane region" description="Helical" evidence="1">
    <location>
        <begin position="23"/>
        <end position="45"/>
    </location>
</feature>
<accession>A0A853CUG3</accession>
<keyword evidence="1" id="KW-0472">Membrane</keyword>
<reference evidence="2 3" key="1">
    <citation type="submission" date="2020-07" db="EMBL/GenBank/DDBJ databases">
        <title>Sequencing the genomes of 1000 actinobacteria strains.</title>
        <authorList>
            <person name="Klenk H.-P."/>
        </authorList>
    </citation>
    <scope>NUCLEOTIDE SEQUENCE [LARGE SCALE GENOMIC DNA]</scope>
    <source>
        <strain evidence="2 3">DSM 15165</strain>
    </source>
</reference>
<evidence type="ECO:0000313" key="3">
    <source>
        <dbReference type="Proteomes" id="UP000578352"/>
    </source>
</evidence>
<proteinExistence type="predicted"/>
<dbReference type="RefSeq" id="WP_179605465.1">
    <property type="nucleotide sequence ID" value="NZ_BAABEH010000001.1"/>
</dbReference>
<organism evidence="2 3">
    <name type="scientific">Leifsonia shinshuensis</name>
    <dbReference type="NCBI Taxonomy" id="150026"/>
    <lineage>
        <taxon>Bacteria</taxon>
        <taxon>Bacillati</taxon>
        <taxon>Actinomycetota</taxon>
        <taxon>Actinomycetes</taxon>
        <taxon>Micrococcales</taxon>
        <taxon>Microbacteriaceae</taxon>
        <taxon>Leifsonia</taxon>
    </lineage>
</organism>
<feature type="transmembrane region" description="Helical" evidence="1">
    <location>
        <begin position="57"/>
        <end position="78"/>
    </location>
</feature>